<evidence type="ECO:0000256" key="9">
    <source>
        <dbReference type="HAMAP-Rule" id="MF_01401"/>
    </source>
</evidence>
<protein>
    <recommendedName>
        <fullName evidence="9">Peptide methionine sulfoxide reductase MsrA</fullName>
        <shortName evidence="9">Protein-methionine-S-oxide reductase</shortName>
        <ecNumber evidence="9">1.8.4.11</ecNumber>
    </recommendedName>
    <alternativeName>
        <fullName evidence="9">Peptide-methionine (S)-S-oxide reductase</fullName>
        <shortName evidence="9">Peptide Met(O) reductase</shortName>
    </alternativeName>
</protein>
<keyword evidence="4" id="KW-0676">Redox-active center</keyword>
<dbReference type="PANTHER" id="PTHR42799:SF2">
    <property type="entry name" value="MITOCHONDRIAL PEPTIDE METHIONINE SULFOXIDE REDUCTASE"/>
    <property type="match status" value="1"/>
</dbReference>
<evidence type="ECO:0000256" key="6">
    <source>
        <dbReference type="ARBA" id="ARBA00047806"/>
    </source>
</evidence>
<dbReference type="InterPro" id="IPR017937">
    <property type="entry name" value="Thioredoxin_CS"/>
</dbReference>
<dbReference type="Pfam" id="PF13098">
    <property type="entry name" value="Thioredoxin_2"/>
    <property type="match status" value="1"/>
</dbReference>
<dbReference type="Gene3D" id="3.30.1060.10">
    <property type="entry name" value="Peptide methionine sulphoxide reductase MsrA"/>
    <property type="match status" value="1"/>
</dbReference>
<feature type="active site" evidence="9">
    <location>
        <position position="54"/>
    </location>
</feature>
<sequence>MKQTHRWPLTALGLSALLHTGTDGQAAAAQNTARVPSGVDPEPAVDTIVLGMGCFWGAEKRMGELPGVIDVESGYANGEIEGTYEAIIAHERARWRGAGEKRNHAEVVKVRFDPARVSLEQVLARFWESHDPTQGDRQGNDVGSNYRSAVYTNSPEQAAVAEHTRARYQAALTQAGRGTITTEIAPLSAYFRAEEEHQDYLRKNPRGYCGLGGTGVAYPGTASGVDEAAGPLSPAPLDGATLERARQLVMFEAEYCGACKQFKAEVLDHWQSPVPVARSLSFSAPSGWTLEKALFATPTLVLFEDGREVSRYTGYDGDAARFWAWLGGQILTLEQRRIAFEQGTERAFTGSLLDEKRPGTFVDPITGAALFRSETKFESGSGWPSFFDPVDGAITFHEDRSHGMRRVEVRSASSGIHLGHVFEDGPPPTRKRYCINSRVLSFVPDPGY</sequence>
<dbReference type="InterPro" id="IPR036249">
    <property type="entry name" value="Thioredoxin-like_sf"/>
</dbReference>
<dbReference type="InterPro" id="IPR002579">
    <property type="entry name" value="Met_Sox_Rdtase_MsrB_dom"/>
</dbReference>
<dbReference type="InterPro" id="IPR036509">
    <property type="entry name" value="Met_Sox_Rdtase_MsrA_sf"/>
</dbReference>
<dbReference type="InterPro" id="IPR002569">
    <property type="entry name" value="Met_Sox_Rdtase_MsrA_dom"/>
</dbReference>
<evidence type="ECO:0000256" key="2">
    <source>
        <dbReference type="ARBA" id="ARBA00023002"/>
    </source>
</evidence>
<evidence type="ECO:0000259" key="10">
    <source>
        <dbReference type="PROSITE" id="PS51790"/>
    </source>
</evidence>
<keyword evidence="3" id="KW-0511">Multifunctional enzyme</keyword>
<feature type="domain" description="MsrB" evidence="10">
    <location>
        <begin position="324"/>
        <end position="445"/>
    </location>
</feature>
<accession>A0ABM7QIJ2</accession>
<keyword evidence="2 9" id="KW-0560">Oxidoreductase</keyword>
<dbReference type="InterPro" id="IPR012336">
    <property type="entry name" value="Thioredoxin-like_fold"/>
</dbReference>
<evidence type="ECO:0000313" key="11">
    <source>
        <dbReference type="EMBL" id="BCU05580.1"/>
    </source>
</evidence>
<dbReference type="Gene3D" id="3.40.30.10">
    <property type="entry name" value="Glutaredoxin"/>
    <property type="match status" value="1"/>
</dbReference>
<comment type="catalytic activity">
    <reaction evidence="8 9">
        <text>[thioredoxin]-disulfide + L-methionine + H2O = L-methionine (S)-S-oxide + [thioredoxin]-dithiol</text>
        <dbReference type="Rhea" id="RHEA:19993"/>
        <dbReference type="Rhea" id="RHEA-COMP:10698"/>
        <dbReference type="Rhea" id="RHEA-COMP:10700"/>
        <dbReference type="ChEBI" id="CHEBI:15377"/>
        <dbReference type="ChEBI" id="CHEBI:29950"/>
        <dbReference type="ChEBI" id="CHEBI:50058"/>
        <dbReference type="ChEBI" id="CHEBI:57844"/>
        <dbReference type="ChEBI" id="CHEBI:58772"/>
        <dbReference type="EC" id="1.8.4.11"/>
    </reaction>
</comment>
<dbReference type="EMBL" id="AP024563">
    <property type="protein sequence ID" value="BCU05580.1"/>
    <property type="molecule type" value="Genomic_DNA"/>
</dbReference>
<proteinExistence type="inferred from homology"/>
<reference evidence="11 12" key="1">
    <citation type="submission" date="2021-04" db="EMBL/GenBank/DDBJ databases">
        <title>Complete genome sequencing of Allochromatium tepidum strain NZ.</title>
        <authorList>
            <person name="Tsukatani Y."/>
            <person name="Mori H."/>
        </authorList>
    </citation>
    <scope>NUCLEOTIDE SEQUENCE [LARGE SCALE GENOMIC DNA]</scope>
    <source>
        <strain evidence="11 12">NZ</strain>
    </source>
</reference>
<evidence type="ECO:0000313" key="12">
    <source>
        <dbReference type="Proteomes" id="UP000680679"/>
    </source>
</evidence>
<dbReference type="HAMAP" id="MF_01401">
    <property type="entry name" value="MsrA"/>
    <property type="match status" value="1"/>
</dbReference>
<dbReference type="Gene3D" id="2.170.150.20">
    <property type="entry name" value="Peptide methionine sulfoxide reductase"/>
    <property type="match status" value="1"/>
</dbReference>
<dbReference type="SUPFAM" id="SSF55068">
    <property type="entry name" value="Peptide methionine sulfoxide reductase"/>
    <property type="match status" value="1"/>
</dbReference>
<comment type="function">
    <text evidence="5 9">Has an important function as a repair enzyme for proteins that have been inactivated by oxidation. Catalyzes the reversible oxidation-reduction of methionine sulfoxide in proteins to methionine.</text>
</comment>
<dbReference type="PROSITE" id="PS51790">
    <property type="entry name" value="MSRB"/>
    <property type="match status" value="1"/>
</dbReference>
<gene>
    <name evidence="9" type="primary">msrA</name>
    <name evidence="11" type="ORF">Atep_02570</name>
</gene>
<dbReference type="SUPFAM" id="SSF52833">
    <property type="entry name" value="Thioredoxin-like"/>
    <property type="match status" value="1"/>
</dbReference>
<dbReference type="PANTHER" id="PTHR42799">
    <property type="entry name" value="MITOCHONDRIAL PEPTIDE METHIONINE SULFOXIDE REDUCTASE"/>
    <property type="match status" value="1"/>
</dbReference>
<dbReference type="RefSeq" id="WP_213379753.1">
    <property type="nucleotide sequence ID" value="NZ_AP024563.1"/>
</dbReference>
<dbReference type="SUPFAM" id="SSF51316">
    <property type="entry name" value="Mss4-like"/>
    <property type="match status" value="1"/>
</dbReference>
<evidence type="ECO:0000256" key="8">
    <source>
        <dbReference type="ARBA" id="ARBA00048782"/>
    </source>
</evidence>
<organism evidence="11 12">
    <name type="scientific">Allochromatium tepidum</name>
    <dbReference type="NCBI Taxonomy" id="553982"/>
    <lineage>
        <taxon>Bacteria</taxon>
        <taxon>Pseudomonadati</taxon>
        <taxon>Pseudomonadota</taxon>
        <taxon>Gammaproteobacteria</taxon>
        <taxon>Chromatiales</taxon>
        <taxon>Chromatiaceae</taxon>
        <taxon>Allochromatium</taxon>
    </lineage>
</organism>
<evidence type="ECO:0000256" key="5">
    <source>
        <dbReference type="ARBA" id="ARBA00024679"/>
    </source>
</evidence>
<name>A0ABM7QIJ2_9GAMM</name>
<evidence type="ECO:0000256" key="4">
    <source>
        <dbReference type="ARBA" id="ARBA00023284"/>
    </source>
</evidence>
<dbReference type="Pfam" id="PF01625">
    <property type="entry name" value="PMSR"/>
    <property type="match status" value="1"/>
</dbReference>
<comment type="catalytic activity">
    <reaction evidence="7">
        <text>L-methionyl-[protein] + [thioredoxin]-disulfide + H2O = L-methionyl-(R)-S-oxide-[protein] + [thioredoxin]-dithiol</text>
        <dbReference type="Rhea" id="RHEA:24164"/>
        <dbReference type="Rhea" id="RHEA-COMP:10698"/>
        <dbReference type="Rhea" id="RHEA-COMP:10700"/>
        <dbReference type="Rhea" id="RHEA-COMP:12313"/>
        <dbReference type="Rhea" id="RHEA-COMP:12314"/>
        <dbReference type="ChEBI" id="CHEBI:15377"/>
        <dbReference type="ChEBI" id="CHEBI:16044"/>
        <dbReference type="ChEBI" id="CHEBI:29950"/>
        <dbReference type="ChEBI" id="CHEBI:45764"/>
        <dbReference type="ChEBI" id="CHEBI:50058"/>
        <dbReference type="EC" id="1.8.4.12"/>
    </reaction>
</comment>
<comment type="catalytic activity">
    <reaction evidence="6 9">
        <text>L-methionyl-[protein] + [thioredoxin]-disulfide + H2O = L-methionyl-(S)-S-oxide-[protein] + [thioredoxin]-dithiol</text>
        <dbReference type="Rhea" id="RHEA:14217"/>
        <dbReference type="Rhea" id="RHEA-COMP:10698"/>
        <dbReference type="Rhea" id="RHEA-COMP:10700"/>
        <dbReference type="Rhea" id="RHEA-COMP:12313"/>
        <dbReference type="Rhea" id="RHEA-COMP:12315"/>
        <dbReference type="ChEBI" id="CHEBI:15377"/>
        <dbReference type="ChEBI" id="CHEBI:16044"/>
        <dbReference type="ChEBI" id="CHEBI:29950"/>
        <dbReference type="ChEBI" id="CHEBI:44120"/>
        <dbReference type="ChEBI" id="CHEBI:50058"/>
        <dbReference type="EC" id="1.8.4.11"/>
    </reaction>
</comment>
<dbReference type="InterPro" id="IPR050162">
    <property type="entry name" value="MsrA_MetSO_reductase"/>
</dbReference>
<evidence type="ECO:0000256" key="3">
    <source>
        <dbReference type="ARBA" id="ARBA00023268"/>
    </source>
</evidence>
<dbReference type="Proteomes" id="UP000680679">
    <property type="component" value="Chromosome"/>
</dbReference>
<dbReference type="NCBIfam" id="TIGR00357">
    <property type="entry name" value="peptide-methionine (R)-S-oxide reductase MsrB"/>
    <property type="match status" value="1"/>
</dbReference>
<keyword evidence="12" id="KW-1185">Reference proteome</keyword>
<dbReference type="NCBIfam" id="TIGR00401">
    <property type="entry name" value="msrA"/>
    <property type="match status" value="1"/>
</dbReference>
<dbReference type="EC" id="1.8.4.11" evidence="9"/>
<dbReference type="PROSITE" id="PS00194">
    <property type="entry name" value="THIOREDOXIN_1"/>
    <property type="match status" value="1"/>
</dbReference>
<comment type="similarity">
    <text evidence="1 9">Belongs to the MsrA Met sulfoxide reductase family.</text>
</comment>
<dbReference type="Pfam" id="PF01641">
    <property type="entry name" value="SelR"/>
    <property type="match status" value="1"/>
</dbReference>
<evidence type="ECO:0000256" key="1">
    <source>
        <dbReference type="ARBA" id="ARBA00005591"/>
    </source>
</evidence>
<dbReference type="InterPro" id="IPR011057">
    <property type="entry name" value="Mss4-like_sf"/>
</dbReference>
<evidence type="ECO:0000256" key="7">
    <source>
        <dbReference type="ARBA" id="ARBA00048488"/>
    </source>
</evidence>